<evidence type="ECO:0000313" key="5">
    <source>
        <dbReference type="Proteomes" id="UP000193926"/>
    </source>
</evidence>
<comment type="caution">
    <text evidence="4">The sequence shown here is derived from an EMBL/GenBank/DDBJ whole genome shotgun (WGS) entry which is preliminary data.</text>
</comment>
<evidence type="ECO:0000259" key="3">
    <source>
        <dbReference type="Pfam" id="PF18912"/>
    </source>
</evidence>
<dbReference type="InterPro" id="IPR000836">
    <property type="entry name" value="PRTase_dom"/>
</dbReference>
<protein>
    <submittedName>
        <fullName evidence="4">Competence protein ComF</fullName>
    </submittedName>
</protein>
<name>A0A1X4NJI8_9RHOB</name>
<dbReference type="Pfam" id="PF18912">
    <property type="entry name" value="DZR_2"/>
    <property type="match status" value="1"/>
</dbReference>
<accession>A0A1X4NJI8</accession>
<dbReference type="Gene3D" id="3.40.50.2020">
    <property type="match status" value="1"/>
</dbReference>
<keyword evidence="5" id="KW-1185">Reference proteome</keyword>
<organism evidence="4 5">
    <name type="scientific">Marivita geojedonensis</name>
    <dbReference type="NCBI Taxonomy" id="1123756"/>
    <lineage>
        <taxon>Bacteria</taxon>
        <taxon>Pseudomonadati</taxon>
        <taxon>Pseudomonadota</taxon>
        <taxon>Alphaproteobacteria</taxon>
        <taxon>Rhodobacterales</taxon>
        <taxon>Roseobacteraceae</taxon>
        <taxon>Marivita</taxon>
    </lineage>
</organism>
<feature type="domain" description="Phosphoribosyltransferase" evidence="2">
    <location>
        <begin position="142"/>
        <end position="237"/>
    </location>
</feature>
<dbReference type="STRING" id="1123756.MGEO_12610"/>
<evidence type="ECO:0000313" key="4">
    <source>
        <dbReference type="EMBL" id="OSQ49874.1"/>
    </source>
</evidence>
<evidence type="ECO:0000259" key="2">
    <source>
        <dbReference type="Pfam" id="PF00156"/>
    </source>
</evidence>
<dbReference type="InterPro" id="IPR029057">
    <property type="entry name" value="PRTase-like"/>
</dbReference>
<dbReference type="InterPro" id="IPR044005">
    <property type="entry name" value="DZR_2"/>
</dbReference>
<evidence type="ECO:0000256" key="1">
    <source>
        <dbReference type="ARBA" id="ARBA00008007"/>
    </source>
</evidence>
<dbReference type="AlphaFoldDB" id="A0A1X4NJI8"/>
<dbReference type="PANTHER" id="PTHR47505:SF1">
    <property type="entry name" value="DNA UTILIZATION PROTEIN YHGH"/>
    <property type="match status" value="1"/>
</dbReference>
<dbReference type="EMBL" id="JFKC01000012">
    <property type="protein sequence ID" value="OSQ49874.1"/>
    <property type="molecule type" value="Genomic_DNA"/>
</dbReference>
<gene>
    <name evidence="4" type="ORF">MGEO_12610</name>
</gene>
<dbReference type="SUPFAM" id="SSF53271">
    <property type="entry name" value="PRTase-like"/>
    <property type="match status" value="1"/>
</dbReference>
<proteinExistence type="inferred from homology"/>
<comment type="similarity">
    <text evidence="1">Belongs to the ComF/GntX family.</text>
</comment>
<dbReference type="CDD" id="cd06223">
    <property type="entry name" value="PRTases_typeI"/>
    <property type="match status" value="1"/>
</dbReference>
<dbReference type="InterPro" id="IPR051910">
    <property type="entry name" value="ComF/GntX_DNA_util-trans"/>
</dbReference>
<sequence>MLRTGLQTAMRMLYPPRCLACGGLVEQDNGLCAECFAQTPFITGLVCDLCGVPLPGSSEGPVQCDDCLRIGRPWSRGRAPLRYEGVARRLVLGLKHGDRHDIVRTAADWMIRALPEDLPSECCVVPVPLHVTRLLQRRYNQSALLAQAIALRLEMEFCPDALIRQRRTLPLEGKSRDARFSELSDAIIAHPKRSEVLDGRSVLLIDDVMTSGATLSAAAQACHTAQCREIYVTVLARVAKAA</sequence>
<dbReference type="Proteomes" id="UP000193926">
    <property type="component" value="Unassembled WGS sequence"/>
</dbReference>
<reference evidence="4 5" key="1">
    <citation type="submission" date="2014-03" db="EMBL/GenBank/DDBJ databases">
        <title>The draft genome sequence of Marivita geojedonensis KCTC 23882.</title>
        <authorList>
            <person name="Lai Q."/>
            <person name="Shao Z."/>
        </authorList>
    </citation>
    <scope>NUCLEOTIDE SEQUENCE [LARGE SCALE GENOMIC DNA]</scope>
    <source>
        <strain evidence="4 5">DPG-138</strain>
    </source>
</reference>
<dbReference type="Pfam" id="PF00156">
    <property type="entry name" value="Pribosyltran"/>
    <property type="match status" value="1"/>
</dbReference>
<feature type="domain" description="Double zinc ribbon" evidence="3">
    <location>
        <begin position="10"/>
        <end position="68"/>
    </location>
</feature>
<dbReference type="PANTHER" id="PTHR47505">
    <property type="entry name" value="DNA UTILIZATION PROTEIN YHGH"/>
    <property type="match status" value="1"/>
</dbReference>
<dbReference type="OrthoDB" id="9779910at2"/>